<sequence length="68" mass="7675">MWTKYSYVCTSCDALIEITTQVTPEENASCVCDRRAWVTRTALEPTVMPTVMSITPTEVVKINTNPYN</sequence>
<dbReference type="EMBL" id="LR796651">
    <property type="protein sequence ID" value="CAB4158029.1"/>
    <property type="molecule type" value="Genomic_DNA"/>
</dbReference>
<proteinExistence type="predicted"/>
<reference evidence="1" key="1">
    <citation type="submission" date="2020-04" db="EMBL/GenBank/DDBJ databases">
        <authorList>
            <person name="Chiriac C."/>
            <person name="Salcher M."/>
            <person name="Ghai R."/>
            <person name="Kavagutti S V."/>
        </authorList>
    </citation>
    <scope>NUCLEOTIDE SEQUENCE</scope>
</reference>
<organism evidence="1">
    <name type="scientific">uncultured Caudovirales phage</name>
    <dbReference type="NCBI Taxonomy" id="2100421"/>
    <lineage>
        <taxon>Viruses</taxon>
        <taxon>Duplodnaviria</taxon>
        <taxon>Heunggongvirae</taxon>
        <taxon>Uroviricota</taxon>
        <taxon>Caudoviricetes</taxon>
        <taxon>Peduoviridae</taxon>
        <taxon>Maltschvirus</taxon>
        <taxon>Maltschvirus maltsch</taxon>
    </lineage>
</organism>
<protein>
    <submittedName>
        <fullName evidence="1">Uncharacterized protein</fullName>
    </submittedName>
</protein>
<evidence type="ECO:0000313" key="1">
    <source>
        <dbReference type="EMBL" id="CAB4158029.1"/>
    </source>
</evidence>
<name>A0A6J5NFQ1_9CAUD</name>
<gene>
    <name evidence="1" type="ORF">UFOVP694_97</name>
</gene>
<accession>A0A6J5NFQ1</accession>